<gene>
    <name evidence="3" type="ORF">QBC37DRAFT_123167</name>
</gene>
<feature type="compositionally biased region" description="Polar residues" evidence="1">
    <location>
        <begin position="875"/>
        <end position="890"/>
    </location>
</feature>
<dbReference type="Proteomes" id="UP001301769">
    <property type="component" value="Unassembled WGS sequence"/>
</dbReference>
<feature type="compositionally biased region" description="Basic and acidic residues" evidence="1">
    <location>
        <begin position="998"/>
        <end position="1012"/>
    </location>
</feature>
<feature type="region of interest" description="Disordered" evidence="1">
    <location>
        <begin position="158"/>
        <end position="179"/>
    </location>
</feature>
<sequence>MALLLHQRCECLRAPSSEHGRRNPTSHQQQKMDILKAQINVTGTETLSTVSSAHRNSRASIDSELKDAVTPLPWKTEFGSELRHDSSNLAVPKSEAESASVNDLGEARRLQNHDEEITQQPSTTNIDQLIDRAGTQFPDSPSERENGDPTRYLRSLQELENGDSGELSKRRPTPSLASRLRAELKSSLAGKDGRKFLPQDKFDEILTRAAVREELERHPELRKGGEGDMELKRLTDRIHKASMTERDNRDTATHRRKLFALLALMQMVPSIKDFIEAKIYDRDFPFIMEENEESDGPFYCMYSWHDLRKGDKPGARKPIPCFFKWPDHQIEGFNTNQWQLLAPYFELGSLKLYNFQENIILPFIEDTSDSLKERESLESGFSDVWRVRIHRAHHNHRPVSDDEAENPSYAIKRLKQNTREAFDKEVEALKRFSDKDNLHLIDLLLTYHYRGKYHLVFPWADGNLSDFWTKHPSPDFPRRDWNFVKWAARQWLAIAEGLRAIHKAPKRNETRDPNDPRIHGRHGDLKPENILWFRYGHRKLKDPCEYGVFVISDFGLTSFHHNDTKDQVSPSRLARSPTYRPPECDVSKTISQSYDVWSLGCILLEFAIWYMHGWNGVEQASKRRANAERPAASASDTNYVREDKFFELTEKVIRIVEDDDTIERVARLKQCVKDEFTNLSKQGTTRFFHDLLEFVHDKLLRMRPDMRAMCDEIVAKLGEMRQKCEADEEYCTRIVPRSDRTGTNNSELLSSYMTTIPEAASLDEDESEVPESSRNSADIQDTSDVTMRGSVRDRLISQSPTPYDSTVSLEASKTHVASRSSLKQRLPGDQQPKSAGEMMPPPPLPGRKQPNRTDSNGTGESSPNKRVSFAETPNVVHQYTQQSPDISQQPDGMDDSQKLSEKNAAKATAIEDTGSNATDMRLPSPKSSPSTGVGHEDGQHNPSADIRPAPIEAQGILSRERSPKVNQTEADGQPGPGESLAPPLQQSTPTSSTNMEPRPSDTDQQDDRHDGPALRTATRAQLVGRLCKSLWCC</sequence>
<evidence type="ECO:0000256" key="1">
    <source>
        <dbReference type="SAM" id="MobiDB-lite"/>
    </source>
</evidence>
<dbReference type="InterPro" id="IPR000719">
    <property type="entry name" value="Prot_kinase_dom"/>
</dbReference>
<name>A0AAN6YCS9_9PEZI</name>
<reference evidence="3" key="1">
    <citation type="journal article" date="2023" name="Mol. Phylogenet. Evol.">
        <title>Genome-scale phylogeny and comparative genomics of the fungal order Sordariales.</title>
        <authorList>
            <person name="Hensen N."/>
            <person name="Bonometti L."/>
            <person name="Westerberg I."/>
            <person name="Brannstrom I.O."/>
            <person name="Guillou S."/>
            <person name="Cros-Aarteil S."/>
            <person name="Calhoun S."/>
            <person name="Haridas S."/>
            <person name="Kuo A."/>
            <person name="Mondo S."/>
            <person name="Pangilinan J."/>
            <person name="Riley R."/>
            <person name="LaButti K."/>
            <person name="Andreopoulos B."/>
            <person name="Lipzen A."/>
            <person name="Chen C."/>
            <person name="Yan M."/>
            <person name="Daum C."/>
            <person name="Ng V."/>
            <person name="Clum A."/>
            <person name="Steindorff A."/>
            <person name="Ohm R.A."/>
            <person name="Martin F."/>
            <person name="Silar P."/>
            <person name="Natvig D.O."/>
            <person name="Lalanne C."/>
            <person name="Gautier V."/>
            <person name="Ament-Velasquez S.L."/>
            <person name="Kruys A."/>
            <person name="Hutchinson M.I."/>
            <person name="Powell A.J."/>
            <person name="Barry K."/>
            <person name="Miller A.N."/>
            <person name="Grigoriev I.V."/>
            <person name="Debuchy R."/>
            <person name="Gladieux P."/>
            <person name="Hiltunen Thoren M."/>
            <person name="Johannesson H."/>
        </authorList>
    </citation>
    <scope>NUCLEOTIDE SEQUENCE</scope>
    <source>
        <strain evidence="3">PSN293</strain>
    </source>
</reference>
<dbReference type="GO" id="GO:0005524">
    <property type="term" value="F:ATP binding"/>
    <property type="evidence" value="ECO:0007669"/>
    <property type="project" value="InterPro"/>
</dbReference>
<comment type="caution">
    <text evidence="3">The sequence shown here is derived from an EMBL/GenBank/DDBJ whole genome shotgun (WGS) entry which is preliminary data.</text>
</comment>
<dbReference type="CDD" id="cd00180">
    <property type="entry name" value="PKc"/>
    <property type="match status" value="1"/>
</dbReference>
<dbReference type="PANTHER" id="PTHR24359:SF37">
    <property type="entry name" value="PROTEIN KINASE DOMAIN-CONTAINING PROTEIN"/>
    <property type="match status" value="1"/>
</dbReference>
<evidence type="ECO:0000259" key="2">
    <source>
        <dbReference type="PROSITE" id="PS50011"/>
    </source>
</evidence>
<organism evidence="3 4">
    <name type="scientific">Rhypophila decipiens</name>
    <dbReference type="NCBI Taxonomy" id="261697"/>
    <lineage>
        <taxon>Eukaryota</taxon>
        <taxon>Fungi</taxon>
        <taxon>Dikarya</taxon>
        <taxon>Ascomycota</taxon>
        <taxon>Pezizomycotina</taxon>
        <taxon>Sordariomycetes</taxon>
        <taxon>Sordariomycetidae</taxon>
        <taxon>Sordariales</taxon>
        <taxon>Naviculisporaceae</taxon>
        <taxon>Rhypophila</taxon>
    </lineage>
</organism>
<evidence type="ECO:0000313" key="3">
    <source>
        <dbReference type="EMBL" id="KAK4215495.1"/>
    </source>
</evidence>
<feature type="compositionally biased region" description="Polar residues" evidence="1">
    <location>
        <begin position="852"/>
        <end position="865"/>
    </location>
</feature>
<dbReference type="SMART" id="SM00220">
    <property type="entry name" value="S_TKc"/>
    <property type="match status" value="1"/>
</dbReference>
<dbReference type="SUPFAM" id="SSF56112">
    <property type="entry name" value="Protein kinase-like (PK-like)"/>
    <property type="match status" value="1"/>
</dbReference>
<reference evidence="3" key="2">
    <citation type="submission" date="2023-05" db="EMBL/GenBank/DDBJ databases">
        <authorList>
            <consortium name="Lawrence Berkeley National Laboratory"/>
            <person name="Steindorff A."/>
            <person name="Hensen N."/>
            <person name="Bonometti L."/>
            <person name="Westerberg I."/>
            <person name="Brannstrom I.O."/>
            <person name="Guillou S."/>
            <person name="Cros-Aarteil S."/>
            <person name="Calhoun S."/>
            <person name="Haridas S."/>
            <person name="Kuo A."/>
            <person name="Mondo S."/>
            <person name="Pangilinan J."/>
            <person name="Riley R."/>
            <person name="Labutti K."/>
            <person name="Andreopoulos B."/>
            <person name="Lipzen A."/>
            <person name="Chen C."/>
            <person name="Yanf M."/>
            <person name="Daum C."/>
            <person name="Ng V."/>
            <person name="Clum A."/>
            <person name="Ohm R."/>
            <person name="Martin F."/>
            <person name="Silar P."/>
            <person name="Natvig D."/>
            <person name="Lalanne C."/>
            <person name="Gautier V."/>
            <person name="Ament-Velasquez S.L."/>
            <person name="Kruys A."/>
            <person name="Hutchinson M.I."/>
            <person name="Powell A.J."/>
            <person name="Barry K."/>
            <person name="Miller A.N."/>
            <person name="Grigoriev I.V."/>
            <person name="Debuchy R."/>
            <person name="Gladieux P."/>
            <person name="Thoren M.H."/>
            <person name="Johannesson H."/>
        </authorList>
    </citation>
    <scope>NUCLEOTIDE SEQUENCE</scope>
    <source>
        <strain evidence="3">PSN293</strain>
    </source>
</reference>
<accession>A0AAN6YCS9</accession>
<dbReference type="Gene3D" id="1.10.510.10">
    <property type="entry name" value="Transferase(Phosphotransferase) domain 1"/>
    <property type="match status" value="1"/>
</dbReference>
<proteinExistence type="predicted"/>
<feature type="region of interest" description="Disordered" evidence="1">
    <location>
        <begin position="761"/>
        <end position="1016"/>
    </location>
</feature>
<dbReference type="InterPro" id="IPR011009">
    <property type="entry name" value="Kinase-like_dom_sf"/>
</dbReference>
<protein>
    <recommendedName>
        <fullName evidence="2">Protein kinase domain-containing protein</fullName>
    </recommendedName>
</protein>
<dbReference type="PROSITE" id="PS50011">
    <property type="entry name" value="PROTEIN_KINASE_DOM"/>
    <property type="match status" value="1"/>
</dbReference>
<dbReference type="PANTHER" id="PTHR24359">
    <property type="entry name" value="SERINE/THREONINE-PROTEIN KINASE SBK1"/>
    <property type="match status" value="1"/>
</dbReference>
<dbReference type="Pfam" id="PF00069">
    <property type="entry name" value="Pkinase"/>
    <property type="match status" value="1"/>
</dbReference>
<evidence type="ECO:0000313" key="4">
    <source>
        <dbReference type="Proteomes" id="UP001301769"/>
    </source>
</evidence>
<dbReference type="GO" id="GO:0004674">
    <property type="term" value="F:protein serine/threonine kinase activity"/>
    <property type="evidence" value="ECO:0007669"/>
    <property type="project" value="TreeGrafter"/>
</dbReference>
<feature type="compositionally biased region" description="Basic and acidic residues" evidence="1">
    <location>
        <begin position="895"/>
        <end position="904"/>
    </location>
</feature>
<feature type="domain" description="Protein kinase" evidence="2">
    <location>
        <begin position="370"/>
        <end position="720"/>
    </location>
</feature>
<dbReference type="AlphaFoldDB" id="A0AAN6YCS9"/>
<dbReference type="EMBL" id="MU858079">
    <property type="protein sequence ID" value="KAK4215495.1"/>
    <property type="molecule type" value="Genomic_DNA"/>
</dbReference>
<feature type="compositionally biased region" description="Polar residues" evidence="1">
    <location>
        <begin position="984"/>
        <end position="995"/>
    </location>
</feature>
<feature type="compositionally biased region" description="Polar residues" evidence="1">
    <location>
        <begin position="770"/>
        <end position="785"/>
    </location>
</feature>
<feature type="compositionally biased region" description="Polar residues" evidence="1">
    <location>
        <begin position="796"/>
        <end position="823"/>
    </location>
</feature>
<keyword evidence="4" id="KW-1185">Reference proteome</keyword>